<proteinExistence type="predicted"/>
<feature type="transmembrane region" description="Helical" evidence="2">
    <location>
        <begin position="245"/>
        <end position="267"/>
    </location>
</feature>
<organism evidence="3 4">
    <name type="scientific">Paramecium octaurelia</name>
    <dbReference type="NCBI Taxonomy" id="43137"/>
    <lineage>
        <taxon>Eukaryota</taxon>
        <taxon>Sar</taxon>
        <taxon>Alveolata</taxon>
        <taxon>Ciliophora</taxon>
        <taxon>Intramacronucleata</taxon>
        <taxon>Oligohymenophorea</taxon>
        <taxon>Peniculida</taxon>
        <taxon>Parameciidae</taxon>
        <taxon>Paramecium</taxon>
    </lineage>
</organism>
<accession>A0A8S1RZK7</accession>
<keyword evidence="2" id="KW-1133">Transmembrane helix</keyword>
<name>A0A8S1RZK7_PAROT</name>
<feature type="region of interest" description="Disordered" evidence="1">
    <location>
        <begin position="1045"/>
        <end position="1084"/>
    </location>
</feature>
<feature type="compositionally biased region" description="Low complexity" evidence="1">
    <location>
        <begin position="1106"/>
        <end position="1119"/>
    </location>
</feature>
<feature type="transmembrane region" description="Helical" evidence="2">
    <location>
        <begin position="121"/>
        <end position="142"/>
    </location>
</feature>
<feature type="region of interest" description="Disordered" evidence="1">
    <location>
        <begin position="1099"/>
        <end position="1119"/>
    </location>
</feature>
<feature type="transmembrane region" description="Helical" evidence="2">
    <location>
        <begin position="1334"/>
        <end position="1357"/>
    </location>
</feature>
<feature type="transmembrane region" description="Helical" evidence="2">
    <location>
        <begin position="1697"/>
        <end position="1719"/>
    </location>
</feature>
<feature type="transmembrane region" description="Helical" evidence="2">
    <location>
        <begin position="1462"/>
        <end position="1485"/>
    </location>
</feature>
<feature type="transmembrane region" description="Helical" evidence="2">
    <location>
        <begin position="154"/>
        <end position="174"/>
    </location>
</feature>
<sequence length="1755" mass="205490">MNKIKEFCSGYIKTILFAIEYKHRFQFPQGLFIVPHFLHHVQLLSLFLDRSSDQAYDYVVVLTHFSLIEPMLTDELSKIFLFGIFAYQIILLFYLLIATFETQRVASNFKLRLALEKKIESVSSVLHWYFTFYNIFTIPIIVISAKFMLTNYYIFGYFNAILQYFQGIILTYLLRNHRFAENNSFKRKFAYVQLFNYTIVYLLIFFRFYEEIVFVKFALGFLYAILQIVDQFYSCPYRDPFREPSLKVAMILLSSIFICLLFSLKAIVDGQLFWILFVAALISGVSTSISQLFHEFAMTNYNSRFNLQEKYIIIGVDQFYSHFTYFQTSEYNKLTYFQQLIKHNENCMRPKCPSQKSKLSKVNFNDNIQLQKLTIDVVSCIFKTCHSRTVIKNGEIHKPKFEQLQLQYISFLSSIAQRPLIGYVELRKYQQDQNNDNSLYFRELTSKISAELEFSILYLQERMIQQQFRREKYMPKQEKLTIDQLWRSVNCYQEITPKIIDVIDKKQKFWDNLLEGYDDLEPFHKEQLQLCKSIDELYKKIKTSLIIPEVFFDRSKDVSLQTVLKTLDPEDRNINILNLKLYSILYAVILNDFDRAFQAEKQIEELIKEDRQKSIEIIDDCALLKDDAAIILVSLVRKKGHIVNKNLLTLANFFEFQNVQDIAGQTLISSFLPPDLRILHDAQLNEFISKGFTKYSVQSIHTFYLQKQGYLRECYIKLGNLFQDSSDFILTGSILRLQISQDIIMFDSYGKIIGTSQEFFLKRILPNNPGMTMERFVEQGNIVMLMPFILVNIKKLANETQTDFVDYSYFPEQLLDICLQFGQLFDNKHQYDQRLSSYNLTTIKSQQASHISAISDRSYNNSEESVKIKGLNIPMLQTERMNMVLDFLLKYHDEQSIQFDILKIKYSLEFQVMETKKNKYPYFVLKLEPLNEFERSDSCSIIPFKKSIRRTLIALKYGESQTGMESMNTKNFTNKNLQQNQDQLNETADIKGPSDQHLLEQIMQISNISICNPQKQPDDLKVVFQNPQISRNEDEDFHQIVQDVEESKLDVQKPEQELYEDPKYDSDLIEKKSDSSKGQKSKKKSDILEILRKNINNQEVQEHENQQSSKPSTTKSSSSKSPYLLIRTLYQIGEIDSQIWTIIILNVFICLIALILVFIKIFIVQSQFGILQSNLNYVQYPEKINNYFLKSLMFSSNILQQKLELVTYSQLVNDALKTEFSNLALKIEYELKSIYEDIITFENQVISTNDDLRIINNLKQFQIAFDLTILLEQISSNSINLNLKIQNEKELDQNFVSLNLFFKLNMLQVITISKSYINYLNDNLMFYEQQIVNILIYVIVAELSIITAFMFLIIKVLQDVNQLIRKILILITKLSEDDVNQINKIYSQIKIILKDPKQVQWKQTNFVKCIFETNLIKAKQDLNFLQSSSGSDAAKNNKQKFKKRYQNSSLTSRVYNLRLPQIWNYAFIFLSWLFLAGYLLGALGLSLSMVHSIKPAIALNLQLIEFKLKFDSLIVYGEILKTDQLVNLKLNQLFELSSINFNQDGVIAEFFSLQEGFQDQLSVIYDQLESSTSLLEEQKNTLLIPFRSSLCESDPTLVPACTNPQESISSDNSLDYLSGGIVDMVHEFSKTLKTFWQLNDFAITDEDQLEKFLSGQVHTTEFVHHFLFQGKIMEQIANTMLNLNKSTLDSVILKFQIYMYILGLTLIIVYILCFYKWILRLDNDMYLTKLALTLIPADFLNEQKTMSDLKNIQNE</sequence>
<reference evidence="3" key="1">
    <citation type="submission" date="2021-01" db="EMBL/GenBank/DDBJ databases">
        <authorList>
            <consortium name="Genoscope - CEA"/>
            <person name="William W."/>
        </authorList>
    </citation>
    <scope>NUCLEOTIDE SEQUENCE</scope>
</reference>
<evidence type="ECO:0000256" key="1">
    <source>
        <dbReference type="SAM" id="MobiDB-lite"/>
    </source>
</evidence>
<dbReference type="Proteomes" id="UP000683925">
    <property type="component" value="Unassembled WGS sequence"/>
</dbReference>
<gene>
    <name evidence="3" type="ORF">POCTA_138.1.T0050437</name>
</gene>
<feature type="compositionally biased region" description="Basic and acidic residues" evidence="1">
    <location>
        <begin position="1045"/>
        <end position="1077"/>
    </location>
</feature>
<feature type="transmembrane region" description="Helical" evidence="2">
    <location>
        <begin position="79"/>
        <end position="100"/>
    </location>
</feature>
<keyword evidence="2" id="KW-0472">Membrane</keyword>
<feature type="transmembrane region" description="Helical" evidence="2">
    <location>
        <begin position="1139"/>
        <end position="1163"/>
    </location>
</feature>
<feature type="transmembrane region" description="Helical" evidence="2">
    <location>
        <begin position="189"/>
        <end position="208"/>
    </location>
</feature>
<dbReference type="OrthoDB" id="302675at2759"/>
<protein>
    <recommendedName>
        <fullName evidence="5">Transmembrane protein</fullName>
    </recommendedName>
</protein>
<dbReference type="InterPro" id="IPR052994">
    <property type="entry name" value="Tiny_macrocysts_regulators"/>
</dbReference>
<evidence type="ECO:0000313" key="3">
    <source>
        <dbReference type="EMBL" id="CAD8134451.1"/>
    </source>
</evidence>
<keyword evidence="2" id="KW-0812">Transmembrane</keyword>
<dbReference type="PANTHER" id="PTHR31600:SF2">
    <property type="entry name" value="GAMETE ENRICHED GENE 10 PROTEIN-RELATED"/>
    <property type="match status" value="1"/>
</dbReference>
<comment type="caution">
    <text evidence="3">The sequence shown here is derived from an EMBL/GenBank/DDBJ whole genome shotgun (WGS) entry which is preliminary data.</text>
</comment>
<dbReference type="EMBL" id="CAJJDP010000004">
    <property type="protein sequence ID" value="CAD8134451.1"/>
    <property type="molecule type" value="Genomic_DNA"/>
</dbReference>
<evidence type="ECO:0000313" key="4">
    <source>
        <dbReference type="Proteomes" id="UP000683925"/>
    </source>
</evidence>
<evidence type="ECO:0000256" key="2">
    <source>
        <dbReference type="SAM" id="Phobius"/>
    </source>
</evidence>
<feature type="transmembrane region" description="Helical" evidence="2">
    <location>
        <begin position="273"/>
        <end position="294"/>
    </location>
</feature>
<evidence type="ECO:0008006" key="5">
    <source>
        <dbReference type="Google" id="ProtNLM"/>
    </source>
</evidence>
<dbReference type="PANTHER" id="PTHR31600">
    <property type="entry name" value="TINY MACROCYSTS PROTEIN B-RELATED"/>
    <property type="match status" value="1"/>
</dbReference>
<feature type="transmembrane region" description="Helical" evidence="2">
    <location>
        <begin position="214"/>
        <end position="233"/>
    </location>
</feature>
<dbReference type="OMA" id="FERSDSC"/>
<keyword evidence="4" id="KW-1185">Reference proteome</keyword>